<dbReference type="Proteomes" id="UP001567538">
    <property type="component" value="Unassembled WGS sequence"/>
</dbReference>
<dbReference type="InterPro" id="IPR036047">
    <property type="entry name" value="F-box-like_dom_sf"/>
</dbReference>
<evidence type="ECO:0000313" key="3">
    <source>
        <dbReference type="Proteomes" id="UP001567538"/>
    </source>
</evidence>
<dbReference type="EMBL" id="JBEAFC010000009">
    <property type="protein sequence ID" value="KAL1542062.1"/>
    <property type="molecule type" value="Genomic_DNA"/>
</dbReference>
<dbReference type="Pfam" id="PF00646">
    <property type="entry name" value="F-box"/>
    <property type="match status" value="1"/>
</dbReference>
<dbReference type="InterPro" id="IPR050796">
    <property type="entry name" value="SCF_F-box_component"/>
</dbReference>
<dbReference type="Gene3D" id="1.20.1280.50">
    <property type="match status" value="1"/>
</dbReference>
<proteinExistence type="predicted"/>
<name>A0ABD1GD74_SALDI</name>
<gene>
    <name evidence="2" type="ORF">AAHA92_26201</name>
</gene>
<dbReference type="InterPro" id="IPR001810">
    <property type="entry name" value="F-box_dom"/>
</dbReference>
<comment type="caution">
    <text evidence="2">The sequence shown here is derived from an EMBL/GenBank/DDBJ whole genome shotgun (WGS) entry which is preliminary data.</text>
</comment>
<dbReference type="SMART" id="SM00256">
    <property type="entry name" value="FBOX"/>
    <property type="match status" value="1"/>
</dbReference>
<dbReference type="PROSITE" id="PS50181">
    <property type="entry name" value="FBOX"/>
    <property type="match status" value="1"/>
</dbReference>
<sequence length="389" mass="45123">MSNPQTENHGSPIARCLVNIWRSGVCQYIALKKRWLWAHQFIAINEDVLIEILLRLPMKSILRLRAVCRFWRDVIDSQDFRKLHTLNDNDVPDDTVYIQVSFPIAEPNKVSIKLQHNQTKLVSYEYSHTDGFGQYTIVGSVNGLICISPWLYAVPIAICNPFLGQVKNLPLTSYLYPSCSIVERSVAIGFDQDYKVVQVLTCGKHRCVHAHRYSRTDSWREMAIDCKITYGSEFRDISPIKSRCKNGYFAHWRLGGHNLTSRILSLDMRKEVFWTVTLPVLLGECSYFFAEDEHSFRYFDFRFDSPASSAVRIYESRCEGGELSWNCLKTAVMPFAEPQWRAGFAFYERGCGHWGAFVYDYRARKFVCRHLLPPSWARLIEYRGSFVSI</sequence>
<dbReference type="InterPro" id="IPR013187">
    <property type="entry name" value="F-box-assoc_dom_typ3"/>
</dbReference>
<dbReference type="Pfam" id="PF08268">
    <property type="entry name" value="FBA_3"/>
    <property type="match status" value="1"/>
</dbReference>
<reference evidence="2 3" key="1">
    <citation type="submission" date="2024-06" db="EMBL/GenBank/DDBJ databases">
        <title>A chromosome level genome sequence of Diviner's sage (Salvia divinorum).</title>
        <authorList>
            <person name="Ford S.A."/>
            <person name="Ro D.-K."/>
            <person name="Ness R.W."/>
            <person name="Phillips M.A."/>
        </authorList>
    </citation>
    <scope>NUCLEOTIDE SEQUENCE [LARGE SCALE GENOMIC DNA]</scope>
    <source>
        <strain evidence="2">SAF-2024a</strain>
        <tissue evidence="2">Leaf</tissue>
    </source>
</reference>
<dbReference type="AlphaFoldDB" id="A0ABD1GD74"/>
<dbReference type="SUPFAM" id="SSF81383">
    <property type="entry name" value="F-box domain"/>
    <property type="match status" value="1"/>
</dbReference>
<dbReference type="CDD" id="cd22157">
    <property type="entry name" value="F-box_AtFBW1-like"/>
    <property type="match status" value="1"/>
</dbReference>
<feature type="domain" description="F-box" evidence="1">
    <location>
        <begin position="38"/>
        <end position="83"/>
    </location>
</feature>
<organism evidence="2 3">
    <name type="scientific">Salvia divinorum</name>
    <name type="common">Maria pastora</name>
    <name type="synonym">Diviner's sage</name>
    <dbReference type="NCBI Taxonomy" id="28513"/>
    <lineage>
        <taxon>Eukaryota</taxon>
        <taxon>Viridiplantae</taxon>
        <taxon>Streptophyta</taxon>
        <taxon>Embryophyta</taxon>
        <taxon>Tracheophyta</taxon>
        <taxon>Spermatophyta</taxon>
        <taxon>Magnoliopsida</taxon>
        <taxon>eudicotyledons</taxon>
        <taxon>Gunneridae</taxon>
        <taxon>Pentapetalae</taxon>
        <taxon>asterids</taxon>
        <taxon>lamiids</taxon>
        <taxon>Lamiales</taxon>
        <taxon>Lamiaceae</taxon>
        <taxon>Nepetoideae</taxon>
        <taxon>Mentheae</taxon>
        <taxon>Salviinae</taxon>
        <taxon>Salvia</taxon>
        <taxon>Salvia subgen. Calosphace</taxon>
    </lineage>
</organism>
<evidence type="ECO:0000259" key="1">
    <source>
        <dbReference type="PROSITE" id="PS50181"/>
    </source>
</evidence>
<dbReference type="PANTHER" id="PTHR31672">
    <property type="entry name" value="BNACNNG10540D PROTEIN"/>
    <property type="match status" value="1"/>
</dbReference>
<evidence type="ECO:0000313" key="2">
    <source>
        <dbReference type="EMBL" id="KAL1542062.1"/>
    </source>
</evidence>
<protein>
    <submittedName>
        <fullName evidence="2">F-box protein isoform X1</fullName>
    </submittedName>
</protein>
<keyword evidence="3" id="KW-1185">Reference proteome</keyword>
<accession>A0ABD1GD74</accession>